<evidence type="ECO:0000313" key="2">
    <source>
        <dbReference type="Proteomes" id="UP000432568"/>
    </source>
</evidence>
<organism evidence="1 2">
    <name type="scientific">Corynebacterium aurimucosum</name>
    <dbReference type="NCBI Taxonomy" id="169292"/>
    <lineage>
        <taxon>Bacteria</taxon>
        <taxon>Bacillati</taxon>
        <taxon>Actinomycetota</taxon>
        <taxon>Actinomycetes</taxon>
        <taxon>Mycobacteriales</taxon>
        <taxon>Corynebacteriaceae</taxon>
        <taxon>Corynebacterium</taxon>
    </lineage>
</organism>
<accession>A0A6I3K8W1</accession>
<name>A0A6I3K8W1_9CORY</name>
<dbReference type="AlphaFoldDB" id="A0A6I3K8W1"/>
<dbReference type="EMBL" id="VIOG01000004">
    <property type="protein sequence ID" value="MTD91114.1"/>
    <property type="molecule type" value="Genomic_DNA"/>
</dbReference>
<evidence type="ECO:0000313" key="1">
    <source>
        <dbReference type="EMBL" id="MTD91114.1"/>
    </source>
</evidence>
<dbReference type="Proteomes" id="UP000432568">
    <property type="component" value="Unassembled WGS sequence"/>
</dbReference>
<reference evidence="1 2" key="1">
    <citation type="submission" date="2019-07" db="EMBL/GenBank/DDBJ databases">
        <title>Draft genome of C. aurimucosum strain 332.</title>
        <authorList>
            <person name="Pacheco L.G.C."/>
            <person name="Aguiar E.R.G.R."/>
            <person name="Barberis C.M."/>
            <person name="Almuzara M.N."/>
            <person name="Traglia G.M."/>
            <person name="Santos C.S."/>
            <person name="Vay C.A."/>
            <person name="Rocha D.J.P.G."/>
        </authorList>
    </citation>
    <scope>NUCLEOTIDE SEQUENCE [LARGE SCALE GENOMIC DNA]</scope>
    <source>
        <strain evidence="1 2">332</strain>
    </source>
</reference>
<evidence type="ECO:0008006" key="3">
    <source>
        <dbReference type="Google" id="ProtNLM"/>
    </source>
</evidence>
<proteinExistence type="predicted"/>
<comment type="caution">
    <text evidence="1">The sequence shown here is derived from an EMBL/GenBank/DDBJ whole genome shotgun (WGS) entry which is preliminary data.</text>
</comment>
<sequence>MATANNKTTTRKTTTKAEDVEVLDADNTPEKPTIVDGIYTEEATLTNGVSLKIEVIVDKDQLPASMSSLMFEGNLEGMILAQVTPLTRKLLDLTGATRKDLHEVIAPVVQRGTELAGE</sequence>
<protein>
    <recommendedName>
        <fullName evidence="3">Phage tail assembly protein</fullName>
    </recommendedName>
</protein>
<gene>
    <name evidence="1" type="ORF">FME68_04290</name>
</gene>